<evidence type="ECO:0000256" key="2">
    <source>
        <dbReference type="SAM" id="MobiDB-lite"/>
    </source>
</evidence>
<name>A0A1H2LRK1_9ACTN</name>
<dbReference type="Proteomes" id="UP000198825">
    <property type="component" value="Chromosome I"/>
</dbReference>
<keyword evidence="5" id="KW-1185">Reference proteome</keyword>
<dbReference type="RefSeq" id="WP_197680856.1">
    <property type="nucleotide sequence ID" value="NZ_LT629799.1"/>
</dbReference>
<dbReference type="GO" id="GO:0046872">
    <property type="term" value="F:metal ion binding"/>
    <property type="evidence" value="ECO:0007669"/>
    <property type="project" value="InterPro"/>
</dbReference>
<sequence>MTTSAPPRVGAGVPDAPTGADRGRRAAAVGKTLGALGLLQLALPLNAAVSAVALAYAAVVPLRRAVATTPRTIMVSGGKMTKSLHLARAFHQAGHRVVMVESEKYRWTGHRFSRAVAAFHTVPDSRSPAYAEALAEVVRAEGVDVYVPVCSPAASYHDAAAKSALEGLCEVVHLDAEVVAALDDKHMFAELAASLGLPVPDSVLVTDPDEVVGALATREGPYVLKSIAYDPVHRLDLTPLPRPTVEETTAFARARPITPDNPWLLQQLVTGEEFCAHATARRGVVQVYACSASSAFQVNYASVDEPAIETWVRTFVAALGLTGQVSFDVIKTADGQVHVIECNPRTHSAVTMLDDPVALSRAYLEDGVPTVRPCATSRPTYWLYHEAWRLLAEPGRRARLRTIAAGTDAIFAWSDPLPFLLEHHLQVPRLLLANLRRGRGWIRIDFNIGKLVEADGD</sequence>
<keyword evidence="1" id="KW-0547">Nucleotide-binding</keyword>
<dbReference type="EMBL" id="LT629799">
    <property type="protein sequence ID" value="SDU83375.1"/>
    <property type="molecule type" value="Genomic_DNA"/>
</dbReference>
<dbReference type="PROSITE" id="PS50975">
    <property type="entry name" value="ATP_GRASP"/>
    <property type="match status" value="1"/>
</dbReference>
<dbReference type="InterPro" id="IPR011761">
    <property type="entry name" value="ATP-grasp"/>
</dbReference>
<keyword evidence="4" id="KW-0436">Ligase</keyword>
<dbReference type="Gene3D" id="3.40.50.20">
    <property type="match status" value="1"/>
</dbReference>
<dbReference type="GO" id="GO:0016874">
    <property type="term" value="F:ligase activity"/>
    <property type="evidence" value="ECO:0007669"/>
    <property type="project" value="UniProtKB-KW"/>
</dbReference>
<evidence type="ECO:0000259" key="3">
    <source>
        <dbReference type="PROSITE" id="PS50975"/>
    </source>
</evidence>
<accession>A0A1H2LRK1</accession>
<feature type="region of interest" description="Disordered" evidence="2">
    <location>
        <begin position="1"/>
        <end position="22"/>
    </location>
</feature>
<keyword evidence="1" id="KW-0067">ATP-binding</keyword>
<protein>
    <submittedName>
        <fullName evidence="4">Predicted ATP-dependent carboligase, ATP-grasp superfamily</fullName>
    </submittedName>
</protein>
<gene>
    <name evidence="4" type="ORF">SAMN04488544_0675</name>
</gene>
<organism evidence="4 5">
    <name type="scientific">Microlunatus sagamiharensis</name>
    <dbReference type="NCBI Taxonomy" id="546874"/>
    <lineage>
        <taxon>Bacteria</taxon>
        <taxon>Bacillati</taxon>
        <taxon>Actinomycetota</taxon>
        <taxon>Actinomycetes</taxon>
        <taxon>Propionibacteriales</taxon>
        <taxon>Propionibacteriaceae</taxon>
        <taxon>Microlunatus</taxon>
    </lineage>
</organism>
<reference evidence="5" key="1">
    <citation type="submission" date="2016-10" db="EMBL/GenBank/DDBJ databases">
        <authorList>
            <person name="Varghese N."/>
            <person name="Submissions S."/>
        </authorList>
    </citation>
    <scope>NUCLEOTIDE SEQUENCE [LARGE SCALE GENOMIC DNA]</scope>
    <source>
        <strain evidence="5">DSM 21743</strain>
    </source>
</reference>
<feature type="domain" description="ATP-grasp" evidence="3">
    <location>
        <begin position="189"/>
        <end position="372"/>
    </location>
</feature>
<dbReference type="AlphaFoldDB" id="A0A1H2LRK1"/>
<evidence type="ECO:0000256" key="1">
    <source>
        <dbReference type="PROSITE-ProRule" id="PRU00409"/>
    </source>
</evidence>
<dbReference type="GO" id="GO:0005524">
    <property type="term" value="F:ATP binding"/>
    <property type="evidence" value="ECO:0007669"/>
    <property type="project" value="UniProtKB-UniRule"/>
</dbReference>
<dbReference type="Gene3D" id="3.30.470.20">
    <property type="entry name" value="ATP-grasp fold, B domain"/>
    <property type="match status" value="1"/>
</dbReference>
<dbReference type="CDD" id="cd01983">
    <property type="entry name" value="SIMIBI"/>
    <property type="match status" value="1"/>
</dbReference>
<evidence type="ECO:0000313" key="4">
    <source>
        <dbReference type="EMBL" id="SDU83375.1"/>
    </source>
</evidence>
<dbReference type="STRING" id="546874.SAMN04488544_0675"/>
<evidence type="ECO:0000313" key="5">
    <source>
        <dbReference type="Proteomes" id="UP000198825"/>
    </source>
</evidence>
<proteinExistence type="predicted"/>
<dbReference type="SUPFAM" id="SSF56059">
    <property type="entry name" value="Glutathione synthetase ATP-binding domain-like"/>
    <property type="match status" value="1"/>
</dbReference>